<protein>
    <submittedName>
        <fullName evidence="2">Uncharacterized protein</fullName>
    </submittedName>
</protein>
<dbReference type="EMBL" id="JABCYN010000012">
    <property type="protein sequence ID" value="KAF6014873.1"/>
    <property type="molecule type" value="Genomic_DNA"/>
</dbReference>
<dbReference type="RefSeq" id="XP_041137835.1">
    <property type="nucleotide sequence ID" value="XM_041279621.1"/>
</dbReference>
<evidence type="ECO:0000313" key="2">
    <source>
        <dbReference type="EMBL" id="KAF6014873.1"/>
    </source>
</evidence>
<name>A0A8H6EY99_DEKBR</name>
<reference evidence="3" key="3">
    <citation type="journal article" name="BMC Genomics">
        <title>New genome assemblies reveal patterns of domestication and adaptation across Brettanomyces (Dekkera) species.</title>
        <authorList>
            <person name="Roach M.J."/>
            <person name="Borneman A.R."/>
        </authorList>
    </citation>
    <scope>NUCLEOTIDE SEQUENCE</scope>
    <source>
        <strain evidence="3">UCD 2041</strain>
    </source>
</reference>
<reference evidence="3" key="2">
    <citation type="submission" date="2020-10" db="EMBL/GenBank/DDBJ databases">
        <authorList>
            <person name="Palmer J.M."/>
        </authorList>
    </citation>
    <scope>NUCLEOTIDE SEQUENCE</scope>
    <source>
        <strain evidence="3">UCD 2041</strain>
    </source>
</reference>
<dbReference type="GeneID" id="64572989"/>
<organism evidence="2 4">
    <name type="scientific">Dekkera bruxellensis</name>
    <name type="common">Brettanomyces custersii</name>
    <dbReference type="NCBI Taxonomy" id="5007"/>
    <lineage>
        <taxon>Eukaryota</taxon>
        <taxon>Fungi</taxon>
        <taxon>Dikarya</taxon>
        <taxon>Ascomycota</taxon>
        <taxon>Saccharomycotina</taxon>
        <taxon>Pichiomycetes</taxon>
        <taxon>Pichiales</taxon>
        <taxon>Pichiaceae</taxon>
        <taxon>Brettanomyces</taxon>
    </lineage>
</organism>
<evidence type="ECO:0000256" key="1">
    <source>
        <dbReference type="SAM" id="MobiDB-lite"/>
    </source>
</evidence>
<sequence>MSDRSSNSGKELHGTKRSPTTPLTPLMDRYNVRRRKLVDTGTTKEAEALSSPGKGKNSTKERKTIDQKLSKYTSRFDAVEHLLFEEHKKNWILSKRSKNLEELVSFLQLERRFKVEAKSSHV</sequence>
<reference evidence="2 4" key="1">
    <citation type="journal article" date="2020" name="Appl. Microbiol. Biotechnol.">
        <title>Targeted gene deletion in Brettanomyces bruxellensis with an expression-free CRISPR-Cas9 system.</title>
        <authorList>
            <person name="Varela C."/>
            <person name="Bartel C."/>
            <person name="Onetto C."/>
            <person name="Borneman A."/>
        </authorList>
    </citation>
    <scope>NUCLEOTIDE SEQUENCE [LARGE SCALE GENOMIC DNA]</scope>
    <source>
        <strain evidence="2 4">AWRI1613</strain>
    </source>
</reference>
<dbReference type="EMBL" id="CP063136">
    <property type="protein sequence ID" value="QOU21342.1"/>
    <property type="molecule type" value="Genomic_DNA"/>
</dbReference>
<dbReference type="KEGG" id="bbrx:BRETT_001064"/>
<proteinExistence type="predicted"/>
<dbReference type="Proteomes" id="UP000568158">
    <property type="component" value="Unassembled WGS sequence"/>
</dbReference>
<evidence type="ECO:0000313" key="4">
    <source>
        <dbReference type="Proteomes" id="UP000568158"/>
    </source>
</evidence>
<accession>A0A8H6EY99</accession>
<feature type="region of interest" description="Disordered" evidence="1">
    <location>
        <begin position="1"/>
        <end position="66"/>
    </location>
</feature>
<gene>
    <name evidence="3" type="ORF">BRETT_001064</name>
    <name evidence="2" type="ORF">HII12_001291</name>
</gene>
<dbReference type="OrthoDB" id="3995146at2759"/>
<dbReference type="AlphaFoldDB" id="A0A8H6EY99"/>
<dbReference type="Proteomes" id="UP000663131">
    <property type="component" value="Chromosome 8"/>
</dbReference>
<evidence type="ECO:0000313" key="3">
    <source>
        <dbReference type="EMBL" id="QOU21342.1"/>
    </source>
</evidence>